<dbReference type="GeneID" id="87898294"/>
<dbReference type="Proteomes" id="UP001322138">
    <property type="component" value="Unassembled WGS sequence"/>
</dbReference>
<accession>A0ABR0FLI9</accession>
<dbReference type="Pfam" id="PF00144">
    <property type="entry name" value="Beta-lactamase"/>
    <property type="match status" value="1"/>
</dbReference>
<dbReference type="RefSeq" id="XP_062732743.1">
    <property type="nucleotide sequence ID" value="XM_062878812.1"/>
</dbReference>
<organism evidence="3 4">
    <name type="scientific">Podospora bellae-mahoneyi</name>
    <dbReference type="NCBI Taxonomy" id="2093777"/>
    <lineage>
        <taxon>Eukaryota</taxon>
        <taxon>Fungi</taxon>
        <taxon>Dikarya</taxon>
        <taxon>Ascomycota</taxon>
        <taxon>Pezizomycotina</taxon>
        <taxon>Sordariomycetes</taxon>
        <taxon>Sordariomycetidae</taxon>
        <taxon>Sordariales</taxon>
        <taxon>Podosporaceae</taxon>
        <taxon>Podospora</taxon>
    </lineage>
</organism>
<dbReference type="EMBL" id="JAFFGZ010000006">
    <property type="protein sequence ID" value="KAK4643767.1"/>
    <property type="molecule type" value="Genomic_DNA"/>
</dbReference>
<dbReference type="PANTHER" id="PTHR46825">
    <property type="entry name" value="D-ALANYL-D-ALANINE-CARBOXYPEPTIDASE/ENDOPEPTIDASE AMPH"/>
    <property type="match status" value="1"/>
</dbReference>
<dbReference type="InterPro" id="IPR050491">
    <property type="entry name" value="AmpC-like"/>
</dbReference>
<proteinExistence type="inferred from homology"/>
<dbReference type="Gene3D" id="3.40.710.10">
    <property type="entry name" value="DD-peptidase/beta-lactamase superfamily"/>
    <property type="match status" value="1"/>
</dbReference>
<dbReference type="InterPro" id="IPR012338">
    <property type="entry name" value="Beta-lactam/transpept-like"/>
</dbReference>
<feature type="domain" description="Beta-lactamase-related" evidence="2">
    <location>
        <begin position="34"/>
        <end position="454"/>
    </location>
</feature>
<reference evidence="3 4" key="1">
    <citation type="journal article" date="2023" name="bioRxiv">
        <title>High-quality genome assemblies of four members of thePodospora anserinaspecies complex.</title>
        <authorList>
            <person name="Ament-Velasquez S.L."/>
            <person name="Vogan A.A."/>
            <person name="Wallerman O."/>
            <person name="Hartmann F."/>
            <person name="Gautier V."/>
            <person name="Silar P."/>
            <person name="Giraud T."/>
            <person name="Johannesson H."/>
        </authorList>
    </citation>
    <scope>NUCLEOTIDE SEQUENCE [LARGE SCALE GENOMIC DNA]</scope>
    <source>
        <strain evidence="3 4">CBS 112042</strain>
    </source>
</reference>
<dbReference type="PANTHER" id="PTHR46825:SF14">
    <property type="entry name" value="BETA-LACTAMASE-RELATED DOMAIN-CONTAINING PROTEIN"/>
    <property type="match status" value="1"/>
</dbReference>
<dbReference type="InterPro" id="IPR001466">
    <property type="entry name" value="Beta-lactam-related"/>
</dbReference>
<evidence type="ECO:0000313" key="3">
    <source>
        <dbReference type="EMBL" id="KAK4643767.1"/>
    </source>
</evidence>
<protein>
    <recommendedName>
        <fullName evidence="2">Beta-lactamase-related domain-containing protein</fullName>
    </recommendedName>
</protein>
<comment type="similarity">
    <text evidence="1">Belongs to the peptidase S12 family.</text>
</comment>
<keyword evidence="4" id="KW-1185">Reference proteome</keyword>
<dbReference type="SUPFAM" id="SSF56601">
    <property type="entry name" value="beta-lactamase/transpeptidase-like"/>
    <property type="match status" value="1"/>
</dbReference>
<sequence length="641" mass="71472">MPKSSVAPRASQERSKRSIAEYLLRSTSTVLEAIFQESGNVGASIGLLEDGNYTFHDIGTRALDDDQPPTKNSRYLISSMTKPFMGLAISILVADGRHGICFETPVKDILPELEGRTALVSDQMEPELTIGHLLAHRSEFLRYTNLWESPEGHIPWTTIDPVLALLRHMPRSSQYTEKKFDNSRNYSNECFALLAEVVERTARMPWGEFVTERILQPLHLTSTFTDVPQDHLQDRNSYVASHSVSVDGLLAGGHQLWQRNCMTGPKAEPLLIEPSQVSCVNRGSKPSPLGAAAGMVSSTKDLLKFFGYLLEVFGSLQGQRYDLGHKISEVERGMITWWRHILSHTQSENSIYAGGWNTTNISWNPCDLKHRWPGSDGDNARRLQSAIRSSHSDGALTANRLWYFFQQLSIGGGVDVGKKLALYHGGNMVGATSSCFLIPSLKQAVVVLCNTRGFYLDAANIACMFLADALARKATDPRALQTLCANLDTVIRHIKGSYIRDLVLYETRLEREYSQLACAEDFASCVGRFRLVLGVFAEIQGHAGGSLRFQLYGKGFEYPLRARHDCCAVSSEVIMTFAMPMRDLVPLGVGGNNRLNIRDFELVFRGRRGSGRPFEEFVWVFDRNGVCEDGDESAFAWKRVA</sequence>
<name>A0ABR0FLI9_9PEZI</name>
<comment type="caution">
    <text evidence="3">The sequence shown here is derived from an EMBL/GenBank/DDBJ whole genome shotgun (WGS) entry which is preliminary data.</text>
</comment>
<evidence type="ECO:0000259" key="2">
    <source>
        <dbReference type="Pfam" id="PF00144"/>
    </source>
</evidence>
<gene>
    <name evidence="3" type="ORF">QC761_405280</name>
</gene>
<evidence type="ECO:0000256" key="1">
    <source>
        <dbReference type="ARBA" id="ARBA00038215"/>
    </source>
</evidence>
<evidence type="ECO:0000313" key="4">
    <source>
        <dbReference type="Proteomes" id="UP001322138"/>
    </source>
</evidence>